<proteinExistence type="predicted"/>
<evidence type="ECO:0000313" key="1">
    <source>
        <dbReference type="EMBL" id="SPR99571.1"/>
    </source>
</evidence>
<dbReference type="Proteomes" id="UP000256805">
    <property type="component" value="Unassembled WGS sequence"/>
</dbReference>
<organism evidence="1 2">
    <name type="scientific">Cupriavidus taiwanensis</name>
    <dbReference type="NCBI Taxonomy" id="164546"/>
    <lineage>
        <taxon>Bacteria</taxon>
        <taxon>Pseudomonadati</taxon>
        <taxon>Pseudomonadota</taxon>
        <taxon>Betaproteobacteria</taxon>
        <taxon>Burkholderiales</taxon>
        <taxon>Burkholderiaceae</taxon>
        <taxon>Cupriavidus</taxon>
    </lineage>
</organism>
<protein>
    <submittedName>
        <fullName evidence="1">Uncharacterized protein</fullName>
    </submittedName>
</protein>
<reference evidence="1 2" key="1">
    <citation type="submission" date="2018-01" db="EMBL/GenBank/DDBJ databases">
        <authorList>
            <person name="Gaut B.S."/>
            <person name="Morton B.R."/>
            <person name="Clegg M.T."/>
            <person name="Duvall M.R."/>
        </authorList>
    </citation>
    <scope>NUCLEOTIDE SEQUENCE [LARGE SCALE GENOMIC DNA]</scope>
    <source>
        <strain evidence="1">Cupriavidus taiwanensis cmp 52</strain>
    </source>
</reference>
<gene>
    <name evidence="1" type="ORF">CBM2634_B10021</name>
</gene>
<dbReference type="EMBL" id="OVTA01000032">
    <property type="protein sequence ID" value="SPR99571.1"/>
    <property type="molecule type" value="Genomic_DNA"/>
</dbReference>
<accession>A0A375J4Q6</accession>
<sequence>MRVILKGEKHGVAPQACVASLHHCADNEARFMLHPAHSKYSVCRRLHLHAAIKRTL</sequence>
<dbReference type="AlphaFoldDB" id="A0A375J4Q6"/>
<evidence type="ECO:0000313" key="2">
    <source>
        <dbReference type="Proteomes" id="UP000256805"/>
    </source>
</evidence>
<name>A0A375J4Q6_9BURK</name>